<dbReference type="InterPro" id="IPR008537">
    <property type="entry name" value="DUF819"/>
</dbReference>
<dbReference type="STRING" id="435880.SAMN04487988_106127"/>
<feature type="transmembrane region" description="Helical" evidence="1">
    <location>
        <begin position="303"/>
        <end position="321"/>
    </location>
</feature>
<evidence type="ECO:0000313" key="3">
    <source>
        <dbReference type="Proteomes" id="UP000199642"/>
    </source>
</evidence>
<sequence length="420" mass="45113">MNLMEEATPLFTNDAVVFGILIGIVALVFATAESKSSFFQKFYRVVPTVLLCYFIPAVFNSFGIISGEQSNLYFVSSRYLLPASLVLFTISIDFKGILKLGPKALTMFLAGTVGIILGGPLALFTVSFFQPELLGGNGPEEIWRGLATIAGSWIGGGANQTAMLEVFGASPSLFAQMIAVDVLVANLWMAFLLYWAGNPEKIDKFFKADNTAIYELRDKIEGFRAGIMKIPTLADTMKIMGIAFGVTAISHLIADILAPYIGENFPNLDQYSLNSTFFWIVVIATTLGLVLSFTKARNLEGAGASRFGSVFLYVLVATIGMQMDLGAVLDNPILFVIGIVWILFHIIIMLVVAWIIKAPFFYVAVGSQANIGGAASAPIVASAFDASLAPVGVLLAVLGYALGTYGAYLSAVMMQWISGL</sequence>
<keyword evidence="1" id="KW-0812">Transmembrane</keyword>
<feature type="transmembrane region" description="Helical" evidence="1">
    <location>
        <begin position="387"/>
        <end position="408"/>
    </location>
</feature>
<feature type="transmembrane region" description="Helical" evidence="1">
    <location>
        <begin position="273"/>
        <end position="291"/>
    </location>
</feature>
<dbReference type="AlphaFoldDB" id="A0A1I2TQQ4"/>
<proteinExistence type="predicted"/>
<organism evidence="2 3">
    <name type="scientific">Algoriphagus hitonicola</name>
    <dbReference type="NCBI Taxonomy" id="435880"/>
    <lineage>
        <taxon>Bacteria</taxon>
        <taxon>Pseudomonadati</taxon>
        <taxon>Bacteroidota</taxon>
        <taxon>Cytophagia</taxon>
        <taxon>Cytophagales</taxon>
        <taxon>Cyclobacteriaceae</taxon>
        <taxon>Algoriphagus</taxon>
    </lineage>
</organism>
<feature type="transmembrane region" description="Helical" evidence="1">
    <location>
        <begin position="333"/>
        <end position="353"/>
    </location>
</feature>
<feature type="transmembrane region" description="Helical" evidence="1">
    <location>
        <begin position="15"/>
        <end position="33"/>
    </location>
</feature>
<dbReference type="PANTHER" id="PTHR34289:SF8">
    <property type="entry name" value="DUF819 DOMAIN-CONTAINING PROTEIN"/>
    <property type="match status" value="1"/>
</dbReference>
<feature type="transmembrane region" description="Helical" evidence="1">
    <location>
        <begin position="173"/>
        <end position="197"/>
    </location>
</feature>
<keyword evidence="1" id="KW-0472">Membrane</keyword>
<dbReference type="PRINTS" id="PR00173">
    <property type="entry name" value="EDTRNSPORT"/>
</dbReference>
<dbReference type="Pfam" id="PF05684">
    <property type="entry name" value="DUF819"/>
    <property type="match status" value="1"/>
</dbReference>
<feature type="transmembrane region" description="Helical" evidence="1">
    <location>
        <begin position="105"/>
        <end position="129"/>
    </location>
</feature>
<accession>A0A1I2TQQ4</accession>
<feature type="transmembrane region" description="Helical" evidence="1">
    <location>
        <begin position="239"/>
        <end position="261"/>
    </location>
</feature>
<evidence type="ECO:0000313" key="2">
    <source>
        <dbReference type="EMBL" id="SFG66509.1"/>
    </source>
</evidence>
<feature type="transmembrane region" description="Helical" evidence="1">
    <location>
        <begin position="79"/>
        <end position="98"/>
    </location>
</feature>
<name>A0A1I2TQQ4_9BACT</name>
<evidence type="ECO:0000256" key="1">
    <source>
        <dbReference type="SAM" id="Phobius"/>
    </source>
</evidence>
<dbReference type="EMBL" id="FOPC01000006">
    <property type="protein sequence ID" value="SFG66509.1"/>
    <property type="molecule type" value="Genomic_DNA"/>
</dbReference>
<keyword evidence="1" id="KW-1133">Transmembrane helix</keyword>
<feature type="transmembrane region" description="Helical" evidence="1">
    <location>
        <begin position="360"/>
        <end position="381"/>
    </location>
</feature>
<dbReference type="PANTHER" id="PTHR34289">
    <property type="entry name" value="PROTEIN, PUTATIVE (DUF819)-RELATED"/>
    <property type="match status" value="1"/>
</dbReference>
<reference evidence="3" key="1">
    <citation type="submission" date="2016-10" db="EMBL/GenBank/DDBJ databases">
        <authorList>
            <person name="Varghese N."/>
            <person name="Submissions S."/>
        </authorList>
    </citation>
    <scope>NUCLEOTIDE SEQUENCE [LARGE SCALE GENOMIC DNA]</scope>
    <source>
        <strain evidence="3">DSM 19315</strain>
    </source>
</reference>
<feature type="transmembrane region" description="Helical" evidence="1">
    <location>
        <begin position="45"/>
        <end position="67"/>
    </location>
</feature>
<keyword evidence="3" id="KW-1185">Reference proteome</keyword>
<dbReference type="Proteomes" id="UP000199642">
    <property type="component" value="Unassembled WGS sequence"/>
</dbReference>
<protein>
    <submittedName>
        <fullName evidence="2">Uncharacterized membrane protein</fullName>
    </submittedName>
</protein>
<gene>
    <name evidence="2" type="ORF">SAMN04487988_106127</name>
</gene>